<dbReference type="GO" id="GO:0008270">
    <property type="term" value="F:zinc ion binding"/>
    <property type="evidence" value="ECO:0007669"/>
    <property type="project" value="UniProtKB-KW"/>
</dbReference>
<dbReference type="Proteomes" id="UP001634007">
    <property type="component" value="Unassembled WGS sequence"/>
</dbReference>
<evidence type="ECO:0000256" key="4">
    <source>
        <dbReference type="PROSITE-ProRule" id="PRU00027"/>
    </source>
</evidence>
<dbReference type="Pfam" id="PF02892">
    <property type="entry name" value="zf-BED"/>
    <property type="match status" value="1"/>
</dbReference>
<dbReference type="PANTHER" id="PTHR46951">
    <property type="entry name" value="BED-TYPE DOMAIN-CONTAINING PROTEIN"/>
    <property type="match status" value="1"/>
</dbReference>
<protein>
    <recommendedName>
        <fullName evidence="5">BED-type domain-containing protein</fullName>
    </recommendedName>
</protein>
<keyword evidence="1" id="KW-0479">Metal-binding</keyword>
<gene>
    <name evidence="6" type="ORF">ACJRO7_022963</name>
</gene>
<evidence type="ECO:0000256" key="1">
    <source>
        <dbReference type="ARBA" id="ARBA00022723"/>
    </source>
</evidence>
<accession>A0ABD3K9N4</accession>
<organism evidence="6 7">
    <name type="scientific">Eucalyptus globulus</name>
    <name type="common">Tasmanian blue gum</name>
    <dbReference type="NCBI Taxonomy" id="34317"/>
    <lineage>
        <taxon>Eukaryota</taxon>
        <taxon>Viridiplantae</taxon>
        <taxon>Streptophyta</taxon>
        <taxon>Embryophyta</taxon>
        <taxon>Tracheophyta</taxon>
        <taxon>Spermatophyta</taxon>
        <taxon>Magnoliopsida</taxon>
        <taxon>eudicotyledons</taxon>
        <taxon>Gunneridae</taxon>
        <taxon>Pentapetalae</taxon>
        <taxon>rosids</taxon>
        <taxon>malvids</taxon>
        <taxon>Myrtales</taxon>
        <taxon>Myrtaceae</taxon>
        <taxon>Myrtoideae</taxon>
        <taxon>Eucalypteae</taxon>
        <taxon>Eucalyptus</taxon>
    </lineage>
</organism>
<sequence length="126" mass="13842">MPREKDPFWQHVTLLNESNSKWRCNFCQQENSGTATRIKAHLAGIARFGINGCEKVGDDVKAEARDRLMPQKVMDSSDKSVSEEGILGNVRAAPTSQSHGSNVEGGTNLQFPLGMHFQITAENGQV</sequence>
<dbReference type="PROSITE" id="PS50808">
    <property type="entry name" value="ZF_BED"/>
    <property type="match status" value="1"/>
</dbReference>
<comment type="caution">
    <text evidence="6">The sequence shown here is derived from an EMBL/GenBank/DDBJ whole genome shotgun (WGS) entry which is preliminary data.</text>
</comment>
<reference evidence="6 7" key="1">
    <citation type="submission" date="2024-11" db="EMBL/GenBank/DDBJ databases">
        <title>Chromosome-level genome assembly of Eucalyptus globulus Labill. provides insights into its genome evolution.</title>
        <authorList>
            <person name="Li X."/>
        </authorList>
    </citation>
    <scope>NUCLEOTIDE SEQUENCE [LARGE SCALE GENOMIC DNA]</scope>
    <source>
        <strain evidence="6">CL2024</strain>
        <tissue evidence="6">Fresh tender leaves</tissue>
    </source>
</reference>
<dbReference type="PANTHER" id="PTHR46951:SF2">
    <property type="entry name" value="BED-TYPE DOMAIN-CONTAINING PROTEIN"/>
    <property type="match status" value="1"/>
</dbReference>
<keyword evidence="2 4" id="KW-0863">Zinc-finger</keyword>
<evidence type="ECO:0000313" key="7">
    <source>
        <dbReference type="Proteomes" id="UP001634007"/>
    </source>
</evidence>
<keyword evidence="7" id="KW-1185">Reference proteome</keyword>
<feature type="domain" description="BED-type" evidence="5">
    <location>
        <begin position="3"/>
        <end position="60"/>
    </location>
</feature>
<evidence type="ECO:0000259" key="5">
    <source>
        <dbReference type="PROSITE" id="PS50808"/>
    </source>
</evidence>
<evidence type="ECO:0000313" key="6">
    <source>
        <dbReference type="EMBL" id="KAL3733526.1"/>
    </source>
</evidence>
<dbReference type="InterPro" id="IPR003656">
    <property type="entry name" value="Znf_BED"/>
</dbReference>
<dbReference type="AlphaFoldDB" id="A0ABD3K9N4"/>
<evidence type="ECO:0000256" key="2">
    <source>
        <dbReference type="ARBA" id="ARBA00022771"/>
    </source>
</evidence>
<dbReference type="EMBL" id="JBJKBG010000006">
    <property type="protein sequence ID" value="KAL3733526.1"/>
    <property type="molecule type" value="Genomic_DNA"/>
</dbReference>
<evidence type="ECO:0000256" key="3">
    <source>
        <dbReference type="ARBA" id="ARBA00022833"/>
    </source>
</evidence>
<name>A0ABD3K9N4_EUCGL</name>
<keyword evidence="3" id="KW-0862">Zinc</keyword>
<proteinExistence type="predicted"/>